<sequence>MRPPKLNAVDCPVPLFQVPRADGAARNPDTGWKSFDAIAPGTWHRTLFRKQLCETKHKRKEGKEQRTYAKKKTEVTQSKSLPLRSLFSHTSSNLDTEVSENQRIERVGLEQVVPLIWAGTEDAKIPPMLAARNKMGAKGEARQHRRIDGGDCRFLLSSASMRIRLFVVLRKVNPRSAVVQTAPGPLRRVSAPAIFALDAPYWMTP</sequence>
<protein>
    <submittedName>
        <fullName evidence="1">Uncharacterized protein</fullName>
    </submittedName>
</protein>
<reference evidence="1" key="1">
    <citation type="submission" date="2023-03" db="EMBL/GenBank/DDBJ databases">
        <title>Massive genome expansion in bonnet fungi (Mycena s.s.) driven by repeated elements and novel gene families across ecological guilds.</title>
        <authorList>
            <consortium name="Lawrence Berkeley National Laboratory"/>
            <person name="Harder C.B."/>
            <person name="Miyauchi S."/>
            <person name="Viragh M."/>
            <person name="Kuo A."/>
            <person name="Thoen E."/>
            <person name="Andreopoulos B."/>
            <person name="Lu D."/>
            <person name="Skrede I."/>
            <person name="Drula E."/>
            <person name="Henrissat B."/>
            <person name="Morin E."/>
            <person name="Kohler A."/>
            <person name="Barry K."/>
            <person name="LaButti K."/>
            <person name="Morin E."/>
            <person name="Salamov A."/>
            <person name="Lipzen A."/>
            <person name="Mereny Z."/>
            <person name="Hegedus B."/>
            <person name="Baldrian P."/>
            <person name="Stursova M."/>
            <person name="Weitz H."/>
            <person name="Taylor A."/>
            <person name="Grigoriev I.V."/>
            <person name="Nagy L.G."/>
            <person name="Martin F."/>
            <person name="Kauserud H."/>
        </authorList>
    </citation>
    <scope>NUCLEOTIDE SEQUENCE</scope>
    <source>
        <strain evidence="1">CBHHK002</strain>
    </source>
</reference>
<organism evidence="1 2">
    <name type="scientific">Mycena albidolilacea</name>
    <dbReference type="NCBI Taxonomy" id="1033008"/>
    <lineage>
        <taxon>Eukaryota</taxon>
        <taxon>Fungi</taxon>
        <taxon>Dikarya</taxon>
        <taxon>Basidiomycota</taxon>
        <taxon>Agaricomycotina</taxon>
        <taxon>Agaricomycetes</taxon>
        <taxon>Agaricomycetidae</taxon>
        <taxon>Agaricales</taxon>
        <taxon>Marasmiineae</taxon>
        <taxon>Mycenaceae</taxon>
        <taxon>Mycena</taxon>
    </lineage>
</organism>
<comment type="caution">
    <text evidence="1">The sequence shown here is derived from an EMBL/GenBank/DDBJ whole genome shotgun (WGS) entry which is preliminary data.</text>
</comment>
<proteinExistence type="predicted"/>
<gene>
    <name evidence="1" type="ORF">DFH08DRAFT_819629</name>
</gene>
<name>A0AAD7EEX4_9AGAR</name>
<evidence type="ECO:0000313" key="2">
    <source>
        <dbReference type="Proteomes" id="UP001218218"/>
    </source>
</evidence>
<accession>A0AAD7EEX4</accession>
<keyword evidence="2" id="KW-1185">Reference proteome</keyword>
<dbReference type="Proteomes" id="UP001218218">
    <property type="component" value="Unassembled WGS sequence"/>
</dbReference>
<dbReference type="EMBL" id="JARIHO010000056">
    <property type="protein sequence ID" value="KAJ7318735.1"/>
    <property type="molecule type" value="Genomic_DNA"/>
</dbReference>
<evidence type="ECO:0000313" key="1">
    <source>
        <dbReference type="EMBL" id="KAJ7318735.1"/>
    </source>
</evidence>
<dbReference type="AlphaFoldDB" id="A0AAD7EEX4"/>